<accession>A0AAF0DV96</accession>
<organism evidence="2 3">
    <name type="scientific">Malassezia brasiliensis</name>
    <dbReference type="NCBI Taxonomy" id="1821822"/>
    <lineage>
        <taxon>Eukaryota</taxon>
        <taxon>Fungi</taxon>
        <taxon>Dikarya</taxon>
        <taxon>Basidiomycota</taxon>
        <taxon>Ustilaginomycotina</taxon>
        <taxon>Malasseziomycetes</taxon>
        <taxon>Malasseziales</taxon>
        <taxon>Malasseziaceae</taxon>
        <taxon>Malassezia</taxon>
    </lineage>
</organism>
<dbReference type="Proteomes" id="UP001216638">
    <property type="component" value="Chromosome 3"/>
</dbReference>
<sequence length="409" mass="45754">MAASESARAAPAALDSPIAGMDKMGEVLVNVADRPGYTPEFASYFPRGAGTNRIMQYFSEFMPPGERPTHARTRGLVRKFFVPEATLRIQLLSSVTHLAKTYDFPYTAVPYFIDMCGRNQFLSMRALFGETDEQRWDPNVPPPSAPPSYATRIPEPVVMGNTTHIVESQHMMQLSTMDNGWQVQRIGMFRALLTPFTTVEETPAPPGASTGAHGMQYHLETRLRVQFLSFSTLAQVMYVPTNTLRYGLGSITVPKDVVERIMQYGVEREKRRRAVDDDDDRHPKRAHNGKDARAAITSTEEAPAAAHEAETASSVHDEPIPQFTMPAVTNTSLALDNFMVPGEMMNLLDILDSVARLQELMDIQLREGRGPAEILRTFREQRERESHVRGDDFILGDLMNISVPHALFD</sequence>
<evidence type="ECO:0000256" key="1">
    <source>
        <dbReference type="SAM" id="MobiDB-lite"/>
    </source>
</evidence>
<protein>
    <submittedName>
        <fullName evidence="2">Uncharacterized protein</fullName>
    </submittedName>
</protein>
<evidence type="ECO:0000313" key="3">
    <source>
        <dbReference type="Proteomes" id="UP001216638"/>
    </source>
</evidence>
<evidence type="ECO:0000313" key="2">
    <source>
        <dbReference type="EMBL" id="WFC96098.1"/>
    </source>
</evidence>
<keyword evidence="3" id="KW-1185">Reference proteome</keyword>
<reference evidence="2" key="1">
    <citation type="submission" date="2023-03" db="EMBL/GenBank/DDBJ databases">
        <title>Mating type loci evolution in Malassezia.</title>
        <authorList>
            <person name="Coelho M.A."/>
        </authorList>
    </citation>
    <scope>NUCLEOTIDE SEQUENCE</scope>
    <source>
        <strain evidence="2">CBS 14135</strain>
    </source>
</reference>
<proteinExistence type="predicted"/>
<dbReference type="InterPro" id="IPR029005">
    <property type="entry name" value="LIM-bd/SEUSS"/>
</dbReference>
<dbReference type="Pfam" id="PF01803">
    <property type="entry name" value="LIM_bind"/>
    <property type="match status" value="1"/>
</dbReference>
<dbReference type="AlphaFoldDB" id="A0AAF0DV96"/>
<dbReference type="EMBL" id="CP119953">
    <property type="protein sequence ID" value="WFC96098.1"/>
    <property type="molecule type" value="Genomic_DNA"/>
</dbReference>
<feature type="region of interest" description="Disordered" evidence="1">
    <location>
        <begin position="270"/>
        <end position="294"/>
    </location>
</feature>
<name>A0AAF0DV96_9BASI</name>
<gene>
    <name evidence="2" type="ORF">MBRA1_002754</name>
</gene>